<proteinExistence type="predicted"/>
<dbReference type="Proteomes" id="UP000499080">
    <property type="component" value="Unassembled WGS sequence"/>
</dbReference>
<gene>
    <name evidence="2" type="ORF">AVEN_94567_1</name>
</gene>
<organism evidence="2 3">
    <name type="scientific">Araneus ventricosus</name>
    <name type="common">Orbweaver spider</name>
    <name type="synonym">Epeira ventricosa</name>
    <dbReference type="NCBI Taxonomy" id="182803"/>
    <lineage>
        <taxon>Eukaryota</taxon>
        <taxon>Metazoa</taxon>
        <taxon>Ecdysozoa</taxon>
        <taxon>Arthropoda</taxon>
        <taxon>Chelicerata</taxon>
        <taxon>Arachnida</taxon>
        <taxon>Araneae</taxon>
        <taxon>Araneomorphae</taxon>
        <taxon>Entelegynae</taxon>
        <taxon>Araneoidea</taxon>
        <taxon>Araneidae</taxon>
        <taxon>Araneus</taxon>
    </lineage>
</organism>
<protein>
    <submittedName>
        <fullName evidence="2">Uncharacterized protein</fullName>
    </submittedName>
</protein>
<sequence>MSPRWMGKFKLAKRRDSSRTPRQQDLQTIRKRGRKTSSDCRPPPVPVRLSERTVSADKIIWFKWPSWTRVILVHRAERNQELITSLQIQDCCVARFRCHVSNKSVICSEFWGQ</sequence>
<feature type="region of interest" description="Disordered" evidence="1">
    <location>
        <begin position="1"/>
        <end position="46"/>
    </location>
</feature>
<reference evidence="2 3" key="1">
    <citation type="journal article" date="2019" name="Sci. Rep.">
        <title>Orb-weaving spider Araneus ventricosus genome elucidates the spidroin gene catalogue.</title>
        <authorList>
            <person name="Kono N."/>
            <person name="Nakamura H."/>
            <person name="Ohtoshi R."/>
            <person name="Moran D.A.P."/>
            <person name="Shinohara A."/>
            <person name="Yoshida Y."/>
            <person name="Fujiwara M."/>
            <person name="Mori M."/>
            <person name="Tomita M."/>
            <person name="Arakawa K."/>
        </authorList>
    </citation>
    <scope>NUCLEOTIDE SEQUENCE [LARGE SCALE GENOMIC DNA]</scope>
</reference>
<comment type="caution">
    <text evidence="2">The sequence shown here is derived from an EMBL/GenBank/DDBJ whole genome shotgun (WGS) entry which is preliminary data.</text>
</comment>
<name>A0A4Y2N4A4_ARAVE</name>
<keyword evidence="3" id="KW-1185">Reference proteome</keyword>
<evidence type="ECO:0000313" key="2">
    <source>
        <dbReference type="EMBL" id="GBN32626.1"/>
    </source>
</evidence>
<evidence type="ECO:0000313" key="3">
    <source>
        <dbReference type="Proteomes" id="UP000499080"/>
    </source>
</evidence>
<dbReference type="AlphaFoldDB" id="A0A4Y2N4A4"/>
<accession>A0A4Y2N4A4</accession>
<evidence type="ECO:0000256" key="1">
    <source>
        <dbReference type="SAM" id="MobiDB-lite"/>
    </source>
</evidence>
<dbReference type="EMBL" id="BGPR01008264">
    <property type="protein sequence ID" value="GBN32626.1"/>
    <property type="molecule type" value="Genomic_DNA"/>
</dbReference>